<reference evidence="1" key="1">
    <citation type="journal article" date="2014" name="Front. Microbiol.">
        <title>High frequency of phylogenetically diverse reductive dehalogenase-homologous genes in deep subseafloor sedimentary metagenomes.</title>
        <authorList>
            <person name="Kawai M."/>
            <person name="Futagami T."/>
            <person name="Toyoda A."/>
            <person name="Takaki Y."/>
            <person name="Nishi S."/>
            <person name="Hori S."/>
            <person name="Arai W."/>
            <person name="Tsubouchi T."/>
            <person name="Morono Y."/>
            <person name="Uchiyama I."/>
            <person name="Ito T."/>
            <person name="Fujiyama A."/>
            <person name="Inagaki F."/>
            <person name="Takami H."/>
        </authorList>
    </citation>
    <scope>NUCLEOTIDE SEQUENCE</scope>
    <source>
        <strain evidence="1">Expedition CK06-06</strain>
    </source>
</reference>
<proteinExistence type="predicted"/>
<comment type="caution">
    <text evidence="1">The sequence shown here is derived from an EMBL/GenBank/DDBJ whole genome shotgun (WGS) entry which is preliminary data.</text>
</comment>
<protein>
    <submittedName>
        <fullName evidence="1">Uncharacterized protein</fullName>
    </submittedName>
</protein>
<name>X1NNK4_9ZZZZ</name>
<dbReference type="AlphaFoldDB" id="X1NNK4"/>
<feature type="non-terminal residue" evidence="1">
    <location>
        <position position="44"/>
    </location>
</feature>
<evidence type="ECO:0000313" key="1">
    <source>
        <dbReference type="EMBL" id="GAI31791.1"/>
    </source>
</evidence>
<feature type="non-terminal residue" evidence="1">
    <location>
        <position position="1"/>
    </location>
</feature>
<gene>
    <name evidence="1" type="ORF">S06H3_25205</name>
</gene>
<accession>X1NNK4</accession>
<dbReference type="EMBL" id="BARV01014441">
    <property type="protein sequence ID" value="GAI31791.1"/>
    <property type="molecule type" value="Genomic_DNA"/>
</dbReference>
<organism evidence="1">
    <name type="scientific">marine sediment metagenome</name>
    <dbReference type="NCBI Taxonomy" id="412755"/>
    <lineage>
        <taxon>unclassified sequences</taxon>
        <taxon>metagenomes</taxon>
        <taxon>ecological metagenomes</taxon>
    </lineage>
</organism>
<sequence>IEVCVEGKNIYEILSKGGIPRSWIPTLIQKVFVEIFDKWFYELS</sequence>